<keyword evidence="6 12" id="KW-1133">Transmembrane helix</keyword>
<proteinExistence type="inferred from homology"/>
<dbReference type="EMBL" id="JALNTZ010000006">
    <property type="protein sequence ID" value="KAJ3649086.1"/>
    <property type="molecule type" value="Genomic_DNA"/>
</dbReference>
<dbReference type="PANTHER" id="PTHR42985:SF21">
    <property type="entry name" value="SODIUM-DEPENDENT MULTIVITAMIN TRANSPORTER-LIKE PROTEIN"/>
    <property type="match status" value="1"/>
</dbReference>
<keyword evidence="3" id="KW-0813">Transport</keyword>
<dbReference type="PANTHER" id="PTHR42985">
    <property type="entry name" value="SODIUM-COUPLED MONOCARBOXYLATE TRANSPORTER"/>
    <property type="match status" value="1"/>
</dbReference>
<sequence length="593" mass="66001">MNNLTTLQNSTKLTLEWYDYTIFSIIFAVSTSAGLYYGCLGTKQKTINGYLLGNKRMNALPIALSVAVGHFAAITMMVVPADVYKYGAFQWLGCISMFLLVILSVYIYFPVFFNLQLASAYEYLEKRFDKKTKLLASTLYLLCEFIFLAVIAYTPSLALSTSTGIHVHLISSTTCAICVFYTAIGELQTVVWTDLFQYAVIIVALLTVSIVGTISSGGFVSVWEEALKGDRLNIFDFDPNPTKRDSFWTYFFGYTAHFTNYISLTQSGLQKFLALPTFRESVWSVIYVAVCLSIVYTFVVFIGLLMYAQYSKCDPFISKKIQRHEQILPYYIMDVAAHVPGVSGCFLVALFCASLSTISSSLNGLSGVIYKDFLYKFLNENIKEQTVTTILKLITALCGIAIIGLVLIMQHLGDIVPLATSVAAMSQGPSMGMFTLGVLFPKANSEGAFYGAIGGFIFTASIGLPLKFYNLEKKFSYPSKPLSVENCSVSNQTGFEFQQINNSVVHSSTSSPYFATEKKRTEEELPPFIFRISHFYHTLLGALVTVVLGLVISYFTNKGDSITDKTLLTPLVHKFVPHKSDKREMQTLVKHNK</sequence>
<dbReference type="CDD" id="cd11492">
    <property type="entry name" value="SLC5sbd_NIS-SMVT"/>
    <property type="match status" value="1"/>
</dbReference>
<feature type="transmembrane region" description="Helical" evidence="12">
    <location>
        <begin position="134"/>
        <end position="153"/>
    </location>
</feature>
<feature type="transmembrane region" description="Helical" evidence="12">
    <location>
        <begin position="535"/>
        <end position="555"/>
    </location>
</feature>
<accession>A0AA38MAF6</accession>
<keyword evidence="8" id="KW-0406">Ion transport</keyword>
<dbReference type="InterPro" id="IPR038377">
    <property type="entry name" value="Na/Glc_symporter_sf"/>
</dbReference>
<feature type="transmembrane region" description="Helical" evidence="12">
    <location>
        <begin position="196"/>
        <end position="223"/>
    </location>
</feature>
<evidence type="ECO:0000256" key="1">
    <source>
        <dbReference type="ARBA" id="ARBA00004651"/>
    </source>
</evidence>
<feature type="transmembrane region" description="Helical" evidence="12">
    <location>
        <begin position="165"/>
        <end position="184"/>
    </location>
</feature>
<feature type="transmembrane region" description="Helical" evidence="12">
    <location>
        <begin position="90"/>
        <end position="113"/>
    </location>
</feature>
<feature type="transmembrane region" description="Helical" evidence="12">
    <location>
        <begin position="285"/>
        <end position="307"/>
    </location>
</feature>
<dbReference type="GO" id="GO:0005886">
    <property type="term" value="C:plasma membrane"/>
    <property type="evidence" value="ECO:0007669"/>
    <property type="project" value="UniProtKB-SubCell"/>
</dbReference>
<evidence type="ECO:0008006" key="15">
    <source>
        <dbReference type="Google" id="ProtNLM"/>
    </source>
</evidence>
<evidence type="ECO:0000256" key="10">
    <source>
        <dbReference type="ARBA" id="ARBA00023201"/>
    </source>
</evidence>
<dbReference type="InterPro" id="IPR001734">
    <property type="entry name" value="Na/solute_symporter"/>
</dbReference>
<dbReference type="Pfam" id="PF00474">
    <property type="entry name" value="SSF"/>
    <property type="match status" value="1"/>
</dbReference>
<dbReference type="Gene3D" id="1.20.1730.10">
    <property type="entry name" value="Sodium/glucose cotransporter"/>
    <property type="match status" value="1"/>
</dbReference>
<evidence type="ECO:0000256" key="9">
    <source>
        <dbReference type="ARBA" id="ARBA00023136"/>
    </source>
</evidence>
<protein>
    <recommendedName>
        <fullName evidence="15">Sodium-coupled monocarboxylate transporter 1</fullName>
    </recommendedName>
</protein>
<evidence type="ECO:0000256" key="11">
    <source>
        <dbReference type="RuleBase" id="RU362091"/>
    </source>
</evidence>
<feature type="transmembrane region" description="Helical" evidence="12">
    <location>
        <begin position="20"/>
        <end position="38"/>
    </location>
</feature>
<comment type="similarity">
    <text evidence="2 11">Belongs to the sodium:solute symporter (SSF) (TC 2.A.21) family.</text>
</comment>
<evidence type="ECO:0000256" key="5">
    <source>
        <dbReference type="ARBA" id="ARBA00022692"/>
    </source>
</evidence>
<feature type="transmembrane region" description="Helical" evidence="12">
    <location>
        <begin position="415"/>
        <end position="440"/>
    </location>
</feature>
<name>A0AA38MAF6_9CUCU</name>
<evidence type="ECO:0000313" key="13">
    <source>
        <dbReference type="EMBL" id="KAJ3649086.1"/>
    </source>
</evidence>
<organism evidence="13 14">
    <name type="scientific">Zophobas morio</name>
    <dbReference type="NCBI Taxonomy" id="2755281"/>
    <lineage>
        <taxon>Eukaryota</taxon>
        <taxon>Metazoa</taxon>
        <taxon>Ecdysozoa</taxon>
        <taxon>Arthropoda</taxon>
        <taxon>Hexapoda</taxon>
        <taxon>Insecta</taxon>
        <taxon>Pterygota</taxon>
        <taxon>Neoptera</taxon>
        <taxon>Endopterygota</taxon>
        <taxon>Coleoptera</taxon>
        <taxon>Polyphaga</taxon>
        <taxon>Cucujiformia</taxon>
        <taxon>Tenebrionidae</taxon>
        <taxon>Zophobas</taxon>
    </lineage>
</organism>
<dbReference type="AlphaFoldDB" id="A0AA38MAF6"/>
<dbReference type="NCBIfam" id="TIGR00813">
    <property type="entry name" value="sss"/>
    <property type="match status" value="1"/>
</dbReference>
<keyword evidence="5 12" id="KW-0812">Transmembrane</keyword>
<evidence type="ECO:0000256" key="4">
    <source>
        <dbReference type="ARBA" id="ARBA00022475"/>
    </source>
</evidence>
<evidence type="ECO:0000313" key="14">
    <source>
        <dbReference type="Proteomes" id="UP001168821"/>
    </source>
</evidence>
<gene>
    <name evidence="13" type="ORF">Zmor_020848</name>
</gene>
<keyword evidence="10" id="KW-0739">Sodium transport</keyword>
<evidence type="ECO:0000256" key="6">
    <source>
        <dbReference type="ARBA" id="ARBA00022989"/>
    </source>
</evidence>
<keyword evidence="4" id="KW-1003">Cell membrane</keyword>
<feature type="transmembrane region" description="Helical" evidence="12">
    <location>
        <begin position="357"/>
        <end position="378"/>
    </location>
</feature>
<evidence type="ECO:0000256" key="12">
    <source>
        <dbReference type="SAM" id="Phobius"/>
    </source>
</evidence>
<dbReference type="GO" id="GO:0015293">
    <property type="term" value="F:symporter activity"/>
    <property type="evidence" value="ECO:0007669"/>
    <property type="project" value="TreeGrafter"/>
</dbReference>
<evidence type="ECO:0000256" key="7">
    <source>
        <dbReference type="ARBA" id="ARBA00023053"/>
    </source>
</evidence>
<keyword evidence="14" id="KW-1185">Reference proteome</keyword>
<feature type="transmembrane region" description="Helical" evidence="12">
    <location>
        <begin position="390"/>
        <end position="409"/>
    </location>
</feature>
<dbReference type="PROSITE" id="PS50283">
    <property type="entry name" value="NA_SOLUT_SYMP_3"/>
    <property type="match status" value="1"/>
</dbReference>
<comment type="caution">
    <text evidence="13">The sequence shown here is derived from an EMBL/GenBank/DDBJ whole genome shotgun (WGS) entry which is preliminary data.</text>
</comment>
<keyword evidence="9 12" id="KW-0472">Membrane</keyword>
<feature type="transmembrane region" description="Helical" evidence="12">
    <location>
        <begin position="447"/>
        <end position="466"/>
    </location>
</feature>
<evidence type="ECO:0000256" key="2">
    <source>
        <dbReference type="ARBA" id="ARBA00006434"/>
    </source>
</evidence>
<reference evidence="13" key="1">
    <citation type="journal article" date="2023" name="G3 (Bethesda)">
        <title>Whole genome assemblies of Zophobas morio and Tenebrio molitor.</title>
        <authorList>
            <person name="Kaur S."/>
            <person name="Stinson S.A."/>
            <person name="diCenzo G.C."/>
        </authorList>
    </citation>
    <scope>NUCLEOTIDE SEQUENCE</scope>
    <source>
        <strain evidence="13">QUZm001</strain>
    </source>
</reference>
<keyword evidence="7" id="KW-0915">Sodium</keyword>
<dbReference type="Proteomes" id="UP001168821">
    <property type="component" value="Unassembled WGS sequence"/>
</dbReference>
<evidence type="ECO:0000256" key="8">
    <source>
        <dbReference type="ARBA" id="ARBA00023065"/>
    </source>
</evidence>
<dbReference type="GO" id="GO:0006814">
    <property type="term" value="P:sodium ion transport"/>
    <property type="evidence" value="ECO:0007669"/>
    <property type="project" value="UniProtKB-KW"/>
</dbReference>
<dbReference type="InterPro" id="IPR051163">
    <property type="entry name" value="Sodium:Solute_Symporter_SSF"/>
</dbReference>
<feature type="transmembrane region" description="Helical" evidence="12">
    <location>
        <begin position="59"/>
        <end position="78"/>
    </location>
</feature>
<comment type="subcellular location">
    <subcellularLocation>
        <location evidence="1">Cell membrane</location>
        <topology evidence="1">Multi-pass membrane protein</topology>
    </subcellularLocation>
</comment>
<evidence type="ECO:0000256" key="3">
    <source>
        <dbReference type="ARBA" id="ARBA00022448"/>
    </source>
</evidence>